<accession>A0A4D4LLR7</accession>
<evidence type="ECO:0000313" key="3">
    <source>
        <dbReference type="EMBL" id="GDY60246.1"/>
    </source>
</evidence>
<dbReference type="GO" id="GO:0006313">
    <property type="term" value="P:DNA transposition"/>
    <property type="evidence" value="ECO:0007669"/>
    <property type="project" value="InterPro"/>
</dbReference>
<dbReference type="EMBL" id="BJHW01000002">
    <property type="protein sequence ID" value="GDY60246.1"/>
    <property type="molecule type" value="Genomic_DNA"/>
</dbReference>
<evidence type="ECO:0000256" key="1">
    <source>
        <dbReference type="SAM" id="MobiDB-lite"/>
    </source>
</evidence>
<protein>
    <recommendedName>
        <fullName evidence="2">Tn3 transposase DDE domain-containing protein</fullName>
    </recommendedName>
</protein>
<feature type="compositionally biased region" description="Basic and acidic residues" evidence="1">
    <location>
        <begin position="19"/>
        <end position="29"/>
    </location>
</feature>
<gene>
    <name evidence="3" type="ORF">SVIO_108690</name>
</gene>
<name>A0A4D4LLR7_STRVO</name>
<dbReference type="OrthoDB" id="3403253at2"/>
<dbReference type="GO" id="GO:0004803">
    <property type="term" value="F:transposase activity"/>
    <property type="evidence" value="ECO:0007669"/>
    <property type="project" value="InterPro"/>
</dbReference>
<dbReference type="AlphaFoldDB" id="A0A4D4LLR7"/>
<feature type="region of interest" description="Disordered" evidence="1">
    <location>
        <begin position="441"/>
        <end position="461"/>
    </location>
</feature>
<proteinExistence type="predicted"/>
<comment type="caution">
    <text evidence="3">The sequence shown here is derived from an EMBL/GenBank/DDBJ whole genome shotgun (WGS) entry which is preliminary data.</text>
</comment>
<reference evidence="3 4" key="1">
    <citation type="journal article" date="2020" name="Int. J. Syst. Evol. Microbiol.">
        <title>Reclassification of Streptomyces castelarensis and Streptomyces sporoclivatus as later heterotypic synonyms of Streptomyces antimycoticus.</title>
        <authorList>
            <person name="Komaki H."/>
            <person name="Tamura T."/>
        </authorList>
    </citation>
    <scope>NUCLEOTIDE SEQUENCE [LARGE SCALE GENOMIC DNA]</scope>
    <source>
        <strain evidence="3 4">NBRC 13459</strain>
    </source>
</reference>
<feature type="region of interest" description="Disordered" evidence="1">
    <location>
        <begin position="14"/>
        <end position="33"/>
    </location>
</feature>
<feature type="domain" description="Tn3 transposase DDE" evidence="2">
    <location>
        <begin position="48"/>
        <end position="435"/>
    </location>
</feature>
<evidence type="ECO:0000259" key="2">
    <source>
        <dbReference type="Pfam" id="PF01526"/>
    </source>
</evidence>
<evidence type="ECO:0000313" key="4">
    <source>
        <dbReference type="Proteomes" id="UP000301309"/>
    </source>
</evidence>
<organism evidence="3 4">
    <name type="scientific">Streptomyces violaceusniger</name>
    <dbReference type="NCBI Taxonomy" id="68280"/>
    <lineage>
        <taxon>Bacteria</taxon>
        <taxon>Bacillati</taxon>
        <taxon>Actinomycetota</taxon>
        <taxon>Actinomycetes</taxon>
        <taxon>Kitasatosporales</taxon>
        <taxon>Streptomycetaceae</taxon>
        <taxon>Streptomyces</taxon>
        <taxon>Streptomyces violaceusniger group</taxon>
    </lineage>
</organism>
<dbReference type="InterPro" id="IPR002513">
    <property type="entry name" value="Tn3_Tnp_DDE_dom"/>
</dbReference>
<dbReference type="Pfam" id="PF01526">
    <property type="entry name" value="DDE_Tnp_Tn3"/>
    <property type="match status" value="1"/>
</dbReference>
<sequence>MLPWVTISGKHRNGAIKFTDPEPQKEPKNPRKLKKAIRKKWGTVALIDILKEAALRTGMLKALAPVGTREAIDEAKLLERLLLIAYAYGTNSGIGSVAAGEHRHSEEELRYTARRYLTAVGLEAAGVEIANATFAARSEAVWGQGTTTVASDSTHFKAWDRNIFTEWHSRYGGRGVLVYWHIEKGSMAIHSQLLHCTASEVAAAIEGMMRHATTMQAEGNYVDSHGQSEIGFGLTRLLGYDLLPRIKQTNKVKLYRPGREDEDSYERLADAMTRPICWDVIENNYDQLIKYATAIRVGTAATEAILRRFTRTASHPVYQAMLEVGKAQKTIFVARYLRDRDLQREIQEGLNVVEGWNGANDIIFFGKSGELSSNGRDQQELSVLALHLLQTALVFVNTLMIQEMLADPEWASLLTEEDKRALTPPFRMHLQPYGEVRLNMGSRRQLAQPVPQEPEPEPAAA</sequence>
<dbReference type="Proteomes" id="UP000301309">
    <property type="component" value="Unassembled WGS sequence"/>
</dbReference>
<keyword evidence="4" id="KW-1185">Reference proteome</keyword>